<dbReference type="Proteomes" id="UP001139505">
    <property type="component" value="Unassembled WGS sequence"/>
</dbReference>
<evidence type="ECO:0000259" key="6">
    <source>
        <dbReference type="Pfam" id="PF01048"/>
    </source>
</evidence>
<dbReference type="GO" id="GO:0019284">
    <property type="term" value="P:L-methionine salvage from S-adenosylmethionine"/>
    <property type="evidence" value="ECO:0007669"/>
    <property type="project" value="TreeGrafter"/>
</dbReference>
<dbReference type="NCBIfam" id="TIGR01704">
    <property type="entry name" value="MTA_SAH-Nsdase"/>
    <property type="match status" value="1"/>
</dbReference>
<dbReference type="Gene3D" id="3.40.50.1580">
    <property type="entry name" value="Nucleoside phosphorylase domain"/>
    <property type="match status" value="1"/>
</dbReference>
<dbReference type="GO" id="GO:0008930">
    <property type="term" value="F:methylthioadenosine nucleosidase activity"/>
    <property type="evidence" value="ECO:0007669"/>
    <property type="project" value="InterPro"/>
</dbReference>
<proteinExistence type="predicted"/>
<comment type="pathway">
    <text evidence="1">Amino-acid biosynthesis; L-methionine biosynthesis via salvage pathway; S-methyl-5-thio-alpha-D-ribose 1-phosphate from S-methyl-5'-thioadenosine (hydrolase route): step 1/2.</text>
</comment>
<reference evidence="8" key="3">
    <citation type="journal article" date="2022" name="Microbiol. Resour. Announc.">
        <title>Draft Genome Sequences of Eight Mycobacterium montefiorense Strains Isolated from Salamanders in Captivity.</title>
        <authorList>
            <person name="Komine T."/>
            <person name="Ihara H."/>
            <person name="Fukano H."/>
            <person name="Hoshino Y."/>
            <person name="Kurata O."/>
            <person name="Wada S."/>
        </authorList>
    </citation>
    <scope>NUCLEOTIDE SEQUENCE</scope>
    <source>
        <strain evidence="8">NJB18185</strain>
    </source>
</reference>
<keyword evidence="9" id="KW-1185">Reference proteome</keyword>
<dbReference type="SUPFAM" id="SSF53167">
    <property type="entry name" value="Purine and uridine phosphorylases"/>
    <property type="match status" value="1"/>
</dbReference>
<dbReference type="GO" id="GO:0009164">
    <property type="term" value="P:nucleoside catabolic process"/>
    <property type="evidence" value="ECO:0007669"/>
    <property type="project" value="InterPro"/>
</dbReference>
<keyword evidence="5" id="KW-0486">Methionine biosynthesis</keyword>
<dbReference type="Proteomes" id="UP000245060">
    <property type="component" value="Unassembled WGS sequence"/>
</dbReference>
<reference evidence="9" key="2">
    <citation type="submission" date="2018-04" db="EMBL/GenBank/DDBJ databases">
        <title>Draft genome sequence of Mycobacterium montefiorense isolated from Japanese black salamander.</title>
        <authorList>
            <person name="Fukano H."/>
            <person name="Yoshida M."/>
            <person name="Shimizu A."/>
            <person name="Iwao H."/>
            <person name="Kurata O."/>
            <person name="Katayama Y."/>
            <person name="Omatsu T."/>
            <person name="Mizutani T."/>
            <person name="Wada S."/>
            <person name="Hoshino Y."/>
        </authorList>
    </citation>
    <scope>NUCLEOTIDE SEQUENCE [LARGE SCALE GENOMIC DNA]</scope>
    <source>
        <strain evidence="9">BS</strain>
    </source>
</reference>
<name>A0AA37UWF5_9MYCO</name>
<reference evidence="7" key="1">
    <citation type="journal article" date="2018" name="Genome Announc.">
        <title>Draft Genome Sequence of Mycobacterium montefiorense Isolated from Japanese Black Salamander (Hynobius nigrescens).</title>
        <authorList>
            <person name="Fukano H."/>
            <person name="Yoshida M."/>
            <person name="Shimizu A."/>
            <person name="Iwao H."/>
            <person name="Katayama Y."/>
            <person name="Omatsu T."/>
            <person name="Mizutani T."/>
            <person name="Kurata O."/>
            <person name="Wada S."/>
            <person name="Hoshino Y."/>
        </authorList>
    </citation>
    <scope>NUCLEOTIDE SEQUENCE</scope>
    <source>
        <strain evidence="7">BS</strain>
    </source>
</reference>
<evidence type="ECO:0000256" key="3">
    <source>
        <dbReference type="ARBA" id="ARBA00022605"/>
    </source>
</evidence>
<dbReference type="GO" id="GO:0019509">
    <property type="term" value="P:L-methionine salvage from methylthioadenosine"/>
    <property type="evidence" value="ECO:0007669"/>
    <property type="project" value="InterPro"/>
</dbReference>
<protein>
    <recommendedName>
        <fullName evidence="2">adenosylhomocysteine nucleosidase</fullName>
        <ecNumber evidence="2">3.2.2.9</ecNumber>
    </recommendedName>
</protein>
<dbReference type="PANTHER" id="PTHR46832:SF1">
    <property type="entry name" value="5'-METHYLTHIOADENOSINE_S-ADENOSYLHOMOCYSTEINE NUCLEOSIDASE"/>
    <property type="match status" value="1"/>
</dbReference>
<accession>A0AA37UWF5</accession>
<organism evidence="8 10">
    <name type="scientific">Mycobacterium montefiorense</name>
    <dbReference type="NCBI Taxonomy" id="154654"/>
    <lineage>
        <taxon>Bacteria</taxon>
        <taxon>Bacillati</taxon>
        <taxon>Actinomycetota</taxon>
        <taxon>Actinomycetes</taxon>
        <taxon>Mycobacteriales</taxon>
        <taxon>Mycobacteriaceae</taxon>
        <taxon>Mycobacterium</taxon>
        <taxon>Mycobacterium simiae complex</taxon>
    </lineage>
</organism>
<gene>
    <name evidence="8" type="primary">mtnN</name>
    <name evidence="7" type="ORF">MmonteBS_21500</name>
    <name evidence="8" type="ORF">NJB18185_31270</name>
</gene>
<evidence type="ECO:0000256" key="5">
    <source>
        <dbReference type="ARBA" id="ARBA00023167"/>
    </source>
</evidence>
<reference evidence="8" key="4">
    <citation type="submission" date="2022-04" db="EMBL/GenBank/DDBJ databases">
        <authorList>
            <person name="Komine T."/>
            <person name="Fukano H."/>
            <person name="Wada S."/>
        </authorList>
    </citation>
    <scope>NUCLEOTIDE SEQUENCE</scope>
    <source>
        <strain evidence="8">NJB18185</strain>
    </source>
</reference>
<comment type="caution">
    <text evidence="8">The sequence shown here is derived from an EMBL/GenBank/DDBJ whole genome shotgun (WGS) entry which is preliminary data.</text>
</comment>
<evidence type="ECO:0000313" key="7">
    <source>
        <dbReference type="EMBL" id="GBG37778.1"/>
    </source>
</evidence>
<dbReference type="NCBIfam" id="NF004079">
    <property type="entry name" value="PRK05584.1"/>
    <property type="match status" value="1"/>
</dbReference>
<dbReference type="GO" id="GO:0008782">
    <property type="term" value="F:adenosylhomocysteine nucleosidase activity"/>
    <property type="evidence" value="ECO:0007669"/>
    <property type="project" value="UniProtKB-EC"/>
</dbReference>
<feature type="domain" description="Nucleoside phosphorylase" evidence="6">
    <location>
        <begin position="13"/>
        <end position="258"/>
    </location>
</feature>
<dbReference type="InterPro" id="IPR035994">
    <property type="entry name" value="Nucleoside_phosphorylase_sf"/>
</dbReference>
<dbReference type="AlphaFoldDB" id="A0AA37UWF5"/>
<evidence type="ECO:0000313" key="9">
    <source>
        <dbReference type="Proteomes" id="UP000245060"/>
    </source>
</evidence>
<keyword evidence="3" id="KW-0028">Amino-acid biosynthesis</keyword>
<dbReference type="GO" id="GO:0005829">
    <property type="term" value="C:cytosol"/>
    <property type="evidence" value="ECO:0007669"/>
    <property type="project" value="TreeGrafter"/>
</dbReference>
<evidence type="ECO:0000256" key="2">
    <source>
        <dbReference type="ARBA" id="ARBA00011974"/>
    </source>
</evidence>
<keyword evidence="4" id="KW-0378">Hydrolase</keyword>
<dbReference type="EMBL" id="BQYH01000021">
    <property type="protein sequence ID" value="GKU73356.1"/>
    <property type="molecule type" value="Genomic_DNA"/>
</dbReference>
<evidence type="ECO:0000313" key="8">
    <source>
        <dbReference type="EMBL" id="GKU73356.1"/>
    </source>
</evidence>
<dbReference type="Pfam" id="PF01048">
    <property type="entry name" value="PNP_UDP_1"/>
    <property type="match status" value="1"/>
</dbReference>
<sequence length="262" mass="28125">MGDPVAREWVAVTVGVICAIPQEWAYLRSALSGADREQIAQVTFDTGELDAHRVVLAAAGMGKVNTGLVATLMADRFRCRTIVFTGVAGGLDPRLHIGDIVIADRVVQHDFGVIEDERLAPYQPGHVPFINATERFGYPVEPELIDRVKRRLEGFTVAPLPAAAGGTGTPVRISYGTVLTGDQYLHCESTRTRLHDDFGGLAIDMEGGALAQVCEAFAIPWLVIRALSDLAGADSGVDFNLFADEVAISSARILMQLLPVLS</sequence>
<evidence type="ECO:0000256" key="4">
    <source>
        <dbReference type="ARBA" id="ARBA00022801"/>
    </source>
</evidence>
<evidence type="ECO:0000313" key="10">
    <source>
        <dbReference type="Proteomes" id="UP001139505"/>
    </source>
</evidence>
<dbReference type="PANTHER" id="PTHR46832">
    <property type="entry name" value="5'-METHYLTHIOADENOSINE/S-ADENOSYLHOMOCYSTEINE NUCLEOSIDASE"/>
    <property type="match status" value="1"/>
</dbReference>
<dbReference type="InterPro" id="IPR010049">
    <property type="entry name" value="MTA_SAH_Nsdase"/>
</dbReference>
<evidence type="ECO:0000256" key="1">
    <source>
        <dbReference type="ARBA" id="ARBA00004945"/>
    </source>
</evidence>
<dbReference type="InterPro" id="IPR000845">
    <property type="entry name" value="Nucleoside_phosphorylase_d"/>
</dbReference>
<dbReference type="RefSeq" id="WP_108921917.1">
    <property type="nucleotide sequence ID" value="NZ_BFCH01000017.1"/>
</dbReference>
<dbReference type="EMBL" id="BFCH01000017">
    <property type="protein sequence ID" value="GBG37778.1"/>
    <property type="molecule type" value="Genomic_DNA"/>
</dbReference>
<dbReference type="EC" id="3.2.2.9" evidence="2"/>
<dbReference type="CDD" id="cd09008">
    <property type="entry name" value="MTAN"/>
    <property type="match status" value="1"/>
</dbReference>